<dbReference type="GO" id="GO:0043325">
    <property type="term" value="F:phosphatidylinositol-3,4-bisphosphate binding"/>
    <property type="evidence" value="ECO:0007669"/>
    <property type="project" value="TreeGrafter"/>
</dbReference>
<dbReference type="GO" id="GO:0032051">
    <property type="term" value="F:clathrin light chain binding"/>
    <property type="evidence" value="ECO:0007669"/>
    <property type="project" value="TreeGrafter"/>
</dbReference>
<dbReference type="OrthoDB" id="8178130at2759"/>
<comment type="caution">
    <text evidence="2">The sequence shown here is derived from an EMBL/GenBank/DDBJ whole genome shotgun (WGS) entry which is preliminary data.</text>
</comment>
<dbReference type="PANTHER" id="PTHR10407:SF15">
    <property type="entry name" value="HUNTINGTIN INTERACTING PROTEIN 1"/>
    <property type="match status" value="1"/>
</dbReference>
<accession>A0A443RXU1</accession>
<organism evidence="2 3">
    <name type="scientific">Leptotrombidium deliense</name>
    <dbReference type="NCBI Taxonomy" id="299467"/>
    <lineage>
        <taxon>Eukaryota</taxon>
        <taxon>Metazoa</taxon>
        <taxon>Ecdysozoa</taxon>
        <taxon>Arthropoda</taxon>
        <taxon>Chelicerata</taxon>
        <taxon>Arachnida</taxon>
        <taxon>Acari</taxon>
        <taxon>Acariformes</taxon>
        <taxon>Trombidiformes</taxon>
        <taxon>Prostigmata</taxon>
        <taxon>Anystina</taxon>
        <taxon>Parasitengona</taxon>
        <taxon>Trombiculoidea</taxon>
        <taxon>Trombiculidae</taxon>
        <taxon>Leptotrombidium</taxon>
    </lineage>
</organism>
<sequence length="135" mass="15508">MLSPKGRTNSLEVEREYFERCQALNGSESPVLSKIKILCFFGQLLKKKLPLQENPIVCWKFCHVLHNIFQAGHRKSLSDAYPCRGLIKDFGKMWGLLKGGYGKLIQNYCNLLLSKIDFHSRNNKFPGNITSENEM</sequence>
<dbReference type="InterPro" id="IPR008942">
    <property type="entry name" value="ENTH_VHS"/>
</dbReference>
<dbReference type="Pfam" id="PF07651">
    <property type="entry name" value="ANTH"/>
    <property type="match status" value="1"/>
</dbReference>
<dbReference type="Proteomes" id="UP000288716">
    <property type="component" value="Unassembled WGS sequence"/>
</dbReference>
<dbReference type="AlphaFoldDB" id="A0A443RXU1"/>
<feature type="domain" description="ENTH" evidence="1">
    <location>
        <begin position="15"/>
        <end position="126"/>
    </location>
</feature>
<evidence type="ECO:0000313" key="2">
    <source>
        <dbReference type="EMBL" id="RWS20176.1"/>
    </source>
</evidence>
<dbReference type="SUPFAM" id="SSF48464">
    <property type="entry name" value="ENTH/VHS domain"/>
    <property type="match status" value="1"/>
</dbReference>
<dbReference type="GO" id="GO:0051015">
    <property type="term" value="F:actin filament binding"/>
    <property type="evidence" value="ECO:0007669"/>
    <property type="project" value="TreeGrafter"/>
</dbReference>
<dbReference type="GO" id="GO:0007015">
    <property type="term" value="P:actin filament organization"/>
    <property type="evidence" value="ECO:0007669"/>
    <property type="project" value="TreeGrafter"/>
</dbReference>
<dbReference type="EMBL" id="NCKV01019503">
    <property type="protein sequence ID" value="RWS20176.1"/>
    <property type="molecule type" value="Genomic_DNA"/>
</dbReference>
<dbReference type="InterPro" id="IPR013809">
    <property type="entry name" value="ENTH"/>
</dbReference>
<dbReference type="SMART" id="SM00273">
    <property type="entry name" value="ENTH"/>
    <property type="match status" value="1"/>
</dbReference>
<dbReference type="GO" id="GO:0048268">
    <property type="term" value="P:clathrin coat assembly"/>
    <property type="evidence" value="ECO:0007669"/>
    <property type="project" value="TreeGrafter"/>
</dbReference>
<name>A0A443RXU1_9ACAR</name>
<dbReference type="GO" id="GO:0030864">
    <property type="term" value="C:cortical actin cytoskeleton"/>
    <property type="evidence" value="ECO:0007669"/>
    <property type="project" value="TreeGrafter"/>
</dbReference>
<gene>
    <name evidence="2" type="ORF">B4U80_03933</name>
</gene>
<reference evidence="2 3" key="1">
    <citation type="journal article" date="2018" name="Gigascience">
        <title>Genomes of trombidid mites reveal novel predicted allergens and laterally-transferred genes associated with secondary metabolism.</title>
        <authorList>
            <person name="Dong X."/>
            <person name="Chaisiri K."/>
            <person name="Xia D."/>
            <person name="Armstrong S.D."/>
            <person name="Fang Y."/>
            <person name="Donnelly M.J."/>
            <person name="Kadowaki T."/>
            <person name="McGarry J.W."/>
            <person name="Darby A.C."/>
            <person name="Makepeace B.L."/>
        </authorList>
    </citation>
    <scope>NUCLEOTIDE SEQUENCE [LARGE SCALE GENOMIC DNA]</scope>
    <source>
        <strain evidence="2">UoL-UT</strain>
    </source>
</reference>
<dbReference type="VEuPathDB" id="VectorBase:LDEU011865"/>
<protein>
    <submittedName>
        <fullName evidence="2">Huntingtin interacting protein-like protein</fullName>
    </submittedName>
</protein>
<dbReference type="GO" id="GO:0080025">
    <property type="term" value="F:phosphatidylinositol-3,5-bisphosphate binding"/>
    <property type="evidence" value="ECO:0007669"/>
    <property type="project" value="TreeGrafter"/>
</dbReference>
<evidence type="ECO:0000313" key="3">
    <source>
        <dbReference type="Proteomes" id="UP000288716"/>
    </source>
</evidence>
<evidence type="ECO:0000259" key="1">
    <source>
        <dbReference type="SMART" id="SM00273"/>
    </source>
</evidence>
<dbReference type="InterPro" id="IPR030224">
    <property type="entry name" value="Sla2_fam"/>
</dbReference>
<proteinExistence type="predicted"/>
<dbReference type="InterPro" id="IPR011417">
    <property type="entry name" value="ANTH_dom"/>
</dbReference>
<dbReference type="GO" id="GO:0030136">
    <property type="term" value="C:clathrin-coated vesicle"/>
    <property type="evidence" value="ECO:0007669"/>
    <property type="project" value="TreeGrafter"/>
</dbReference>
<keyword evidence="3" id="KW-1185">Reference proteome</keyword>
<dbReference type="PANTHER" id="PTHR10407">
    <property type="entry name" value="HUNTINGTIN INTERACTING PROTEIN 1"/>
    <property type="match status" value="1"/>
</dbReference>
<dbReference type="GO" id="GO:0035615">
    <property type="term" value="F:clathrin adaptor activity"/>
    <property type="evidence" value="ECO:0007669"/>
    <property type="project" value="TreeGrafter"/>
</dbReference>
<dbReference type="STRING" id="299467.A0A443RXU1"/>
<dbReference type="GO" id="GO:0006897">
    <property type="term" value="P:endocytosis"/>
    <property type="evidence" value="ECO:0007669"/>
    <property type="project" value="InterPro"/>
</dbReference>